<keyword evidence="2" id="KW-1185">Reference proteome</keyword>
<reference evidence="1 2" key="1">
    <citation type="submission" date="2019-03" db="EMBL/GenBank/DDBJ databases">
        <title>Genomic Encyclopedia of Type Strains, Phase IV (KMG-IV): sequencing the most valuable type-strain genomes for metagenomic binning, comparative biology and taxonomic classification.</title>
        <authorList>
            <person name="Goeker M."/>
        </authorList>
    </citation>
    <scope>NUCLEOTIDE SEQUENCE [LARGE SCALE GENOMIC DNA]</scope>
    <source>
        <strain evidence="1 2">DSM 18063</strain>
    </source>
</reference>
<accession>A0A4R2Q3M9</accession>
<sequence>MTDTTEDRDVLLWVPMKASQVEAARQAGRALAEFPSIIEAGADHLAETLMRDDIPPEEVGKQLGEGLNAMKANAALAKAAAVLLQPLAMAGTFTDQNGQQGGRVQ</sequence>
<dbReference type="RefSeq" id="WP_132461196.1">
    <property type="nucleotide sequence ID" value="NZ_SLXP01000002.1"/>
</dbReference>
<gene>
    <name evidence="1" type="ORF">EV662_102561</name>
</gene>
<organism evidence="1 2">
    <name type="scientific">Rhodovulum marinum</name>
    <dbReference type="NCBI Taxonomy" id="320662"/>
    <lineage>
        <taxon>Bacteria</taxon>
        <taxon>Pseudomonadati</taxon>
        <taxon>Pseudomonadota</taxon>
        <taxon>Alphaproteobacteria</taxon>
        <taxon>Rhodobacterales</taxon>
        <taxon>Paracoccaceae</taxon>
        <taxon>Rhodovulum</taxon>
    </lineage>
</organism>
<dbReference type="AlphaFoldDB" id="A0A4R2Q3M9"/>
<proteinExistence type="predicted"/>
<dbReference type="EMBL" id="SLXP01000002">
    <property type="protein sequence ID" value="TCP43363.1"/>
    <property type="molecule type" value="Genomic_DNA"/>
</dbReference>
<comment type="caution">
    <text evidence="1">The sequence shown here is derived from an EMBL/GenBank/DDBJ whole genome shotgun (WGS) entry which is preliminary data.</text>
</comment>
<protein>
    <submittedName>
        <fullName evidence="1">Uncharacterized protein</fullName>
    </submittedName>
</protein>
<dbReference type="Proteomes" id="UP000294835">
    <property type="component" value="Unassembled WGS sequence"/>
</dbReference>
<evidence type="ECO:0000313" key="1">
    <source>
        <dbReference type="EMBL" id="TCP43363.1"/>
    </source>
</evidence>
<evidence type="ECO:0000313" key="2">
    <source>
        <dbReference type="Proteomes" id="UP000294835"/>
    </source>
</evidence>
<name>A0A4R2Q3M9_9RHOB</name>